<sequence>MKFQMTFAAACLLAVPAMAAEHMAEGDAAAGEAVFNQCQSCHVVVNDEGETLAGRAGRTGPNLYGIAGRTAGTVEDFRYSKSMVEAGEAGLMWDQEQFVAYVQDPTGFLREYLDDKGARGKMSFKLRSDEDAANVYAYIKSLGGVEEMMEEKADG</sequence>
<keyword evidence="7" id="KW-0732">Signal</keyword>
<dbReference type="Gene3D" id="1.10.760.10">
    <property type="entry name" value="Cytochrome c-like domain"/>
    <property type="match status" value="1"/>
</dbReference>
<keyword evidence="5 6" id="KW-0408">Iron</keyword>
<evidence type="ECO:0000313" key="9">
    <source>
        <dbReference type="EMBL" id="TRD22579.1"/>
    </source>
</evidence>
<dbReference type="EMBL" id="VFSV01000005">
    <property type="protein sequence ID" value="TRD22579.1"/>
    <property type="molecule type" value="Genomic_DNA"/>
</dbReference>
<dbReference type="GO" id="GO:0009055">
    <property type="term" value="F:electron transfer activity"/>
    <property type="evidence" value="ECO:0007669"/>
    <property type="project" value="InterPro"/>
</dbReference>
<dbReference type="OrthoDB" id="9805828at2"/>
<evidence type="ECO:0000259" key="8">
    <source>
        <dbReference type="PROSITE" id="PS51007"/>
    </source>
</evidence>
<reference evidence="9 10" key="1">
    <citation type="submission" date="2019-06" db="EMBL/GenBank/DDBJ databases">
        <title>Paenimaribius caenipelagi gen. nov., sp. nov., isolated from a tidal flat.</title>
        <authorList>
            <person name="Yoon J.-H."/>
        </authorList>
    </citation>
    <scope>NUCLEOTIDE SEQUENCE [LARGE SCALE GENOMIC DNA]</scope>
    <source>
        <strain evidence="9 10">JBTF-M29</strain>
    </source>
</reference>
<feature type="chain" id="PRO_5021759260" evidence="7">
    <location>
        <begin position="20"/>
        <end position="155"/>
    </location>
</feature>
<dbReference type="GO" id="GO:0020037">
    <property type="term" value="F:heme binding"/>
    <property type="evidence" value="ECO:0007669"/>
    <property type="project" value="InterPro"/>
</dbReference>
<evidence type="ECO:0000313" key="10">
    <source>
        <dbReference type="Proteomes" id="UP000318590"/>
    </source>
</evidence>
<dbReference type="Proteomes" id="UP000318590">
    <property type="component" value="Unassembled WGS sequence"/>
</dbReference>
<dbReference type="PROSITE" id="PS51007">
    <property type="entry name" value="CYTC"/>
    <property type="match status" value="1"/>
</dbReference>
<dbReference type="InterPro" id="IPR009056">
    <property type="entry name" value="Cyt_c-like_dom"/>
</dbReference>
<organism evidence="9 10">
    <name type="scientific">Palleronia caenipelagi</name>
    <dbReference type="NCBI Taxonomy" id="2489174"/>
    <lineage>
        <taxon>Bacteria</taxon>
        <taxon>Pseudomonadati</taxon>
        <taxon>Pseudomonadota</taxon>
        <taxon>Alphaproteobacteria</taxon>
        <taxon>Rhodobacterales</taxon>
        <taxon>Roseobacteraceae</taxon>
        <taxon>Palleronia</taxon>
    </lineage>
</organism>
<keyword evidence="1" id="KW-0813">Transport</keyword>
<gene>
    <name evidence="9" type="ORF">FEV53_03960</name>
</gene>
<dbReference type="AlphaFoldDB" id="A0A547Q885"/>
<evidence type="ECO:0000256" key="2">
    <source>
        <dbReference type="ARBA" id="ARBA00022617"/>
    </source>
</evidence>
<feature type="domain" description="Cytochrome c" evidence="8">
    <location>
        <begin position="26"/>
        <end position="143"/>
    </location>
</feature>
<keyword evidence="3 6" id="KW-0479">Metal-binding</keyword>
<dbReference type="Pfam" id="PF00034">
    <property type="entry name" value="Cytochrom_C"/>
    <property type="match status" value="1"/>
</dbReference>
<evidence type="ECO:0000256" key="5">
    <source>
        <dbReference type="ARBA" id="ARBA00023004"/>
    </source>
</evidence>
<feature type="signal peptide" evidence="7">
    <location>
        <begin position="1"/>
        <end position="19"/>
    </location>
</feature>
<evidence type="ECO:0000256" key="7">
    <source>
        <dbReference type="SAM" id="SignalP"/>
    </source>
</evidence>
<keyword evidence="10" id="KW-1185">Reference proteome</keyword>
<accession>A0A547Q885</accession>
<name>A0A547Q885_9RHOB</name>
<evidence type="ECO:0000256" key="6">
    <source>
        <dbReference type="PROSITE-ProRule" id="PRU00433"/>
    </source>
</evidence>
<dbReference type="InterPro" id="IPR002327">
    <property type="entry name" value="Cyt_c_1A/1B"/>
</dbReference>
<dbReference type="RefSeq" id="WP_142833523.1">
    <property type="nucleotide sequence ID" value="NZ_VFSV01000005.1"/>
</dbReference>
<dbReference type="PANTHER" id="PTHR11961">
    <property type="entry name" value="CYTOCHROME C"/>
    <property type="match status" value="1"/>
</dbReference>
<proteinExistence type="predicted"/>
<evidence type="ECO:0000256" key="4">
    <source>
        <dbReference type="ARBA" id="ARBA00022982"/>
    </source>
</evidence>
<dbReference type="InterPro" id="IPR036909">
    <property type="entry name" value="Cyt_c-like_dom_sf"/>
</dbReference>
<keyword evidence="2 6" id="KW-0349">Heme</keyword>
<dbReference type="SUPFAM" id="SSF46626">
    <property type="entry name" value="Cytochrome c"/>
    <property type="match status" value="1"/>
</dbReference>
<evidence type="ECO:0000256" key="1">
    <source>
        <dbReference type="ARBA" id="ARBA00022448"/>
    </source>
</evidence>
<protein>
    <submittedName>
        <fullName evidence="9">C-type cytochrome</fullName>
    </submittedName>
</protein>
<dbReference type="GO" id="GO:0046872">
    <property type="term" value="F:metal ion binding"/>
    <property type="evidence" value="ECO:0007669"/>
    <property type="project" value="UniProtKB-KW"/>
</dbReference>
<evidence type="ECO:0000256" key="3">
    <source>
        <dbReference type="ARBA" id="ARBA00022723"/>
    </source>
</evidence>
<keyword evidence="4" id="KW-0249">Electron transport</keyword>
<comment type="caution">
    <text evidence="9">The sequence shown here is derived from an EMBL/GenBank/DDBJ whole genome shotgun (WGS) entry which is preliminary data.</text>
</comment>